<gene>
    <name evidence="1" type="ORF">SD77_3444</name>
</gene>
<dbReference type="Proteomes" id="UP000031982">
    <property type="component" value="Unassembled WGS sequence"/>
</dbReference>
<name>A0ABR5AQ46_BACBA</name>
<dbReference type="EMBL" id="JXLP01000031">
    <property type="protein sequence ID" value="KIL72709.1"/>
    <property type="molecule type" value="Genomic_DNA"/>
</dbReference>
<comment type="caution">
    <text evidence="1">The sequence shown here is derived from an EMBL/GenBank/DDBJ whole genome shotgun (WGS) entry which is preliminary data.</text>
</comment>
<dbReference type="RefSeq" id="WP_041114617.1">
    <property type="nucleotide sequence ID" value="NZ_JARTHD010000007.1"/>
</dbReference>
<evidence type="ECO:0000313" key="2">
    <source>
        <dbReference type="Proteomes" id="UP000031982"/>
    </source>
</evidence>
<organism evidence="1 2">
    <name type="scientific">Bacillus badius</name>
    <dbReference type="NCBI Taxonomy" id="1455"/>
    <lineage>
        <taxon>Bacteria</taxon>
        <taxon>Bacillati</taxon>
        <taxon>Bacillota</taxon>
        <taxon>Bacilli</taxon>
        <taxon>Bacillales</taxon>
        <taxon>Bacillaceae</taxon>
        <taxon>Pseudobacillus</taxon>
    </lineage>
</organism>
<protein>
    <recommendedName>
        <fullName evidence="3">Mobile element protein</fullName>
    </recommendedName>
</protein>
<keyword evidence="2" id="KW-1185">Reference proteome</keyword>
<evidence type="ECO:0000313" key="1">
    <source>
        <dbReference type="EMBL" id="KIL72709.1"/>
    </source>
</evidence>
<sequence>MKKMKKTPAELFEAYQRKLQEFSQGTLIADDAEFVKMLAFREVLVAAELEQLKDFHKKEIADIRRSLFEKNKQNEKRKRR</sequence>
<accession>A0ABR5AQ46</accession>
<reference evidence="1 2" key="1">
    <citation type="submission" date="2015-01" db="EMBL/GenBank/DDBJ databases">
        <title>Genome Assembly of Bacillus badius MTCC 1458.</title>
        <authorList>
            <person name="Verma A."/>
            <person name="Khatri I."/>
            <person name="Mual P."/>
            <person name="Subramanian S."/>
            <person name="Krishnamurthi S."/>
        </authorList>
    </citation>
    <scope>NUCLEOTIDE SEQUENCE [LARGE SCALE GENOMIC DNA]</scope>
    <source>
        <strain evidence="1 2">MTCC 1458</strain>
    </source>
</reference>
<proteinExistence type="predicted"/>
<evidence type="ECO:0008006" key="3">
    <source>
        <dbReference type="Google" id="ProtNLM"/>
    </source>
</evidence>